<feature type="domain" description="Cysteine-rich" evidence="10">
    <location>
        <begin position="415"/>
        <end position="496"/>
    </location>
</feature>
<proteinExistence type="predicted"/>
<evidence type="ECO:0000313" key="12">
    <source>
        <dbReference type="EMBL" id="SKA66793.1"/>
    </source>
</evidence>
<dbReference type="GO" id="GO:0005886">
    <property type="term" value="C:plasma membrane"/>
    <property type="evidence" value="ECO:0007669"/>
    <property type="project" value="TreeGrafter"/>
</dbReference>
<evidence type="ECO:0000256" key="4">
    <source>
        <dbReference type="ARBA" id="ARBA00022723"/>
    </source>
</evidence>
<keyword evidence="7" id="KW-0408">Iron</keyword>
<organism evidence="12 13">
    <name type="scientific">Desulfobaculum bizertense DSM 18034</name>
    <dbReference type="NCBI Taxonomy" id="1121442"/>
    <lineage>
        <taxon>Bacteria</taxon>
        <taxon>Pseudomonadati</taxon>
        <taxon>Thermodesulfobacteriota</taxon>
        <taxon>Desulfovibrionia</taxon>
        <taxon>Desulfovibrionales</taxon>
        <taxon>Desulfovibrionaceae</taxon>
        <taxon>Desulfobaculum</taxon>
    </lineage>
</organism>
<protein>
    <submittedName>
        <fullName evidence="12">Aldehyde dehydrogenase, iron-sulfur subunit</fullName>
    </submittedName>
</protein>
<evidence type="ECO:0000256" key="5">
    <source>
        <dbReference type="ARBA" id="ARBA00022827"/>
    </source>
</evidence>
<evidence type="ECO:0000259" key="11">
    <source>
        <dbReference type="Pfam" id="PF14691"/>
    </source>
</evidence>
<dbReference type="Proteomes" id="UP000189733">
    <property type="component" value="Unassembled WGS sequence"/>
</dbReference>
<keyword evidence="5" id="KW-0274">FAD</keyword>
<keyword evidence="4" id="KW-0479">Metal-binding</keyword>
<dbReference type="Pfam" id="PF14691">
    <property type="entry name" value="Fer4_20"/>
    <property type="match status" value="1"/>
</dbReference>
<dbReference type="InterPro" id="IPR051460">
    <property type="entry name" value="HdrC_iron-sulfur_subunit"/>
</dbReference>
<sequence>MDQKTLRRFEAHCIQEEAPQCKASCPLHVDARELCRLLSTGKINEAWAILCRTLPLPGILARICDAPCKGACLRAQKGGSIELAALERFCAENATRTPALRPLPSRGKRAAVIGAGLPGLSAAWNLARKGISVELYCTKKDDGLKVFSLADTIVSAELEKLSTLGVRFHEGESPSLEHAESLLDDVDAVFADPSVLPAELLHISLPDPLTLACDRERLFAAPADMATGSPALLAALGHKAALSIERALQNAALGFGREKEAPYTSRLYTNIENETELAPVPIPAAGYAQDQAQQEAARCFQCECMECVNNCAYLKEFGGYPKVYARQIYNNASIVKGTRQANTMINSCMLCDLCTELCPEDFPMAELCLGARRELVNNEVMPQSAHDFALRDMAFANSDACSYAEHAPGETQSEWAYFPGCQLSASSPDSILKSYAFLREQLDGGVGLLLHCCGAPADWAGETALFQESSAALRLHWEKMGRPKLIVACPSCLETLGSALPEAECISLWSVLNAHVAALAPARPEQPLCLHDPCTARYDAGLQQEVRDLLHKIGVTSTEPRLTGVTTECCGFGGLLADANPLLAATVSQRRAAALDNDGVTYCAMCRDLFAKAGKASFHMLDLIFPESETPVSRPAPSDSERRENRVRLKEQLLEELWNRSAAPRPAYQSVAVKLTPEAESLMASRRILLTDIQKALHAVKESKKSLRNVKTGHSLTRFRPTNVTYWVEYEEQDNGAFLVHRVWSHRMNILGADA</sequence>
<evidence type="ECO:0000256" key="3">
    <source>
        <dbReference type="ARBA" id="ARBA00022630"/>
    </source>
</evidence>
<dbReference type="RefSeq" id="WP_078683995.1">
    <property type="nucleotide sequence ID" value="NZ_FUYA01000002.1"/>
</dbReference>
<dbReference type="PANTHER" id="PTHR43255:SF1">
    <property type="entry name" value="IRON-SULFUR-BINDING OXIDOREDUCTASE FADF-RELATED"/>
    <property type="match status" value="1"/>
</dbReference>
<dbReference type="STRING" id="1121442.SAMN02745702_00682"/>
<evidence type="ECO:0000256" key="7">
    <source>
        <dbReference type="ARBA" id="ARBA00023004"/>
    </source>
</evidence>
<dbReference type="InterPro" id="IPR036188">
    <property type="entry name" value="FAD/NAD-bd_sf"/>
</dbReference>
<dbReference type="PROSITE" id="PS00198">
    <property type="entry name" value="4FE4S_FER_1"/>
    <property type="match status" value="1"/>
</dbReference>
<dbReference type="InterPro" id="IPR017900">
    <property type="entry name" value="4Fe4S_Fe_S_CS"/>
</dbReference>
<reference evidence="12 13" key="1">
    <citation type="submission" date="2017-02" db="EMBL/GenBank/DDBJ databases">
        <authorList>
            <person name="Peterson S.W."/>
        </authorList>
    </citation>
    <scope>NUCLEOTIDE SEQUENCE [LARGE SCALE GENOMIC DNA]</scope>
    <source>
        <strain evidence="12 13">DSM 18034</strain>
    </source>
</reference>
<keyword evidence="6" id="KW-0560">Oxidoreductase</keyword>
<evidence type="ECO:0000313" key="13">
    <source>
        <dbReference type="Proteomes" id="UP000189733"/>
    </source>
</evidence>
<evidence type="ECO:0000259" key="10">
    <source>
        <dbReference type="Pfam" id="PF02754"/>
    </source>
</evidence>
<gene>
    <name evidence="12" type="ORF">SAMN02745702_00682</name>
</gene>
<dbReference type="GO" id="GO:0016491">
    <property type="term" value="F:oxidoreductase activity"/>
    <property type="evidence" value="ECO:0007669"/>
    <property type="project" value="UniProtKB-KW"/>
</dbReference>
<dbReference type="Gene3D" id="3.50.50.60">
    <property type="entry name" value="FAD/NAD(P)-binding domain"/>
    <property type="match status" value="1"/>
</dbReference>
<keyword evidence="13" id="KW-1185">Reference proteome</keyword>
<dbReference type="Pfam" id="PF13534">
    <property type="entry name" value="Fer4_17"/>
    <property type="match status" value="1"/>
</dbReference>
<dbReference type="SUPFAM" id="SSF51905">
    <property type="entry name" value="FAD/NAD(P)-binding domain"/>
    <property type="match status" value="1"/>
</dbReference>
<keyword evidence="3" id="KW-0285">Flavoprotein</keyword>
<dbReference type="Pfam" id="PF02754">
    <property type="entry name" value="CCG"/>
    <property type="match status" value="2"/>
</dbReference>
<dbReference type="InterPro" id="IPR040131">
    <property type="entry name" value="MnmG_N"/>
</dbReference>
<dbReference type="PANTHER" id="PTHR43255">
    <property type="entry name" value="IRON-SULFUR-BINDING OXIDOREDUCTASE FADF-RELATED-RELATED"/>
    <property type="match status" value="1"/>
</dbReference>
<name>A0A1T4VPA4_9BACT</name>
<dbReference type="GO" id="GO:0046872">
    <property type="term" value="F:metal ion binding"/>
    <property type="evidence" value="ECO:0007669"/>
    <property type="project" value="UniProtKB-KW"/>
</dbReference>
<dbReference type="InterPro" id="IPR009051">
    <property type="entry name" value="Helical_ferredxn"/>
</dbReference>
<evidence type="ECO:0000259" key="9">
    <source>
        <dbReference type="Pfam" id="PF01134"/>
    </source>
</evidence>
<evidence type="ECO:0000256" key="6">
    <source>
        <dbReference type="ARBA" id="ARBA00023002"/>
    </source>
</evidence>
<feature type="domain" description="Cysteine-rich" evidence="10">
    <location>
        <begin position="530"/>
        <end position="603"/>
    </location>
</feature>
<dbReference type="SUPFAM" id="SSF46548">
    <property type="entry name" value="alpha-helical ferredoxin"/>
    <property type="match status" value="2"/>
</dbReference>
<keyword evidence="8" id="KW-0411">Iron-sulfur</keyword>
<evidence type="ECO:0000256" key="1">
    <source>
        <dbReference type="ARBA" id="ARBA00001974"/>
    </source>
</evidence>
<dbReference type="Gene3D" id="1.10.1060.10">
    <property type="entry name" value="Alpha-helical ferredoxin"/>
    <property type="match status" value="2"/>
</dbReference>
<dbReference type="OrthoDB" id="9803192at2"/>
<dbReference type="Pfam" id="PF01134">
    <property type="entry name" value="GIDA"/>
    <property type="match status" value="1"/>
</dbReference>
<keyword evidence="2" id="KW-0004">4Fe-4S</keyword>
<dbReference type="InterPro" id="IPR028261">
    <property type="entry name" value="DPD_II"/>
</dbReference>
<accession>A0A1T4VPA4</accession>
<comment type="cofactor">
    <cofactor evidence="1">
        <name>FAD</name>
        <dbReference type="ChEBI" id="CHEBI:57692"/>
    </cofactor>
</comment>
<dbReference type="GO" id="GO:0051539">
    <property type="term" value="F:4 iron, 4 sulfur cluster binding"/>
    <property type="evidence" value="ECO:0007669"/>
    <property type="project" value="UniProtKB-KW"/>
</dbReference>
<dbReference type="NCBIfam" id="NF045663">
    <property type="entry name" value="diclust_near_Sec"/>
    <property type="match status" value="1"/>
</dbReference>
<dbReference type="EMBL" id="FUYA01000002">
    <property type="protein sequence ID" value="SKA66793.1"/>
    <property type="molecule type" value="Genomic_DNA"/>
</dbReference>
<feature type="domain" description="Dihydroprymidine dehydrogenase" evidence="11">
    <location>
        <begin position="12"/>
        <end position="95"/>
    </location>
</feature>
<dbReference type="InterPro" id="IPR004017">
    <property type="entry name" value="Cys_rich_dom"/>
</dbReference>
<feature type="domain" description="MnmG N-terminal" evidence="9">
    <location>
        <begin position="111"/>
        <end position="142"/>
    </location>
</feature>
<dbReference type="AlphaFoldDB" id="A0A1T4VPA4"/>
<evidence type="ECO:0000256" key="8">
    <source>
        <dbReference type="ARBA" id="ARBA00023014"/>
    </source>
</evidence>
<evidence type="ECO:0000256" key="2">
    <source>
        <dbReference type="ARBA" id="ARBA00022485"/>
    </source>
</evidence>